<proteinExistence type="predicted"/>
<dbReference type="InterPro" id="IPR029479">
    <property type="entry name" value="Nitroreductase"/>
</dbReference>
<accession>A0A291Q9W2</accession>
<sequence length="308" mass="32821">MNEDSGLTEFSLGINAYRVLAPEARSVGVRTHQLRFDNLGAEPAAATGSRVAEEFLTASRLRAHDREGVLSAADYFGDSMVTTLAQLDDDPVATHQRTELPASVAATMELGEALMRRRSVRRYSGDPIAAAELATVLRLADGLTAEADVELLRGGHETFRFRTAPSGGGLFPVALHVVALDVSGLDVGVYRYQPVRDVLVKEDGRAGVDRVLDAFTTPGTAIAFDTAAALVVMVASPWRSMRKYGPRGLRFVLHESGAIAQNMHLAVTSLGLGSTDCASFVDDELHAALGIDGVLRAAVHSVVLGRLE</sequence>
<evidence type="ECO:0000259" key="1">
    <source>
        <dbReference type="Pfam" id="PF00881"/>
    </source>
</evidence>
<organism evidence="2 3">
    <name type="scientific">Streptomyces formicae</name>
    <dbReference type="NCBI Taxonomy" id="1616117"/>
    <lineage>
        <taxon>Bacteria</taxon>
        <taxon>Bacillati</taxon>
        <taxon>Actinomycetota</taxon>
        <taxon>Actinomycetes</taxon>
        <taxon>Kitasatosporales</taxon>
        <taxon>Streptomycetaceae</taxon>
        <taxon>Streptomyces</taxon>
    </lineage>
</organism>
<evidence type="ECO:0000313" key="3">
    <source>
        <dbReference type="Proteomes" id="UP000221011"/>
    </source>
</evidence>
<dbReference type="InterPro" id="IPR000415">
    <property type="entry name" value="Nitroreductase-like"/>
</dbReference>
<dbReference type="CDD" id="cd02142">
    <property type="entry name" value="McbC_SagB-like_oxidoreductase"/>
    <property type="match status" value="1"/>
</dbReference>
<dbReference type="SUPFAM" id="SSF55469">
    <property type="entry name" value="FMN-dependent nitroreductase-like"/>
    <property type="match status" value="1"/>
</dbReference>
<dbReference type="PANTHER" id="PTHR43745:SF2">
    <property type="entry name" value="NITROREDUCTASE MJ1384-RELATED"/>
    <property type="match status" value="1"/>
</dbReference>
<dbReference type="KEGG" id="sfk:KY5_3247"/>
<protein>
    <submittedName>
        <fullName evidence="2">NADH oxidase</fullName>
    </submittedName>
</protein>
<dbReference type="Pfam" id="PF00881">
    <property type="entry name" value="Nitroreductase"/>
    <property type="match status" value="1"/>
</dbReference>
<dbReference type="AlphaFoldDB" id="A0A291Q9W2"/>
<dbReference type="InterPro" id="IPR052544">
    <property type="entry name" value="Bacteriocin_Proc_Enz"/>
</dbReference>
<dbReference type="RefSeq" id="WP_098242950.1">
    <property type="nucleotide sequence ID" value="NZ_CP022685.1"/>
</dbReference>
<gene>
    <name evidence="2" type="ORF">KY5_3247</name>
</gene>
<evidence type="ECO:0000313" key="2">
    <source>
        <dbReference type="EMBL" id="ATL28265.1"/>
    </source>
</evidence>
<feature type="domain" description="Nitroreductase" evidence="1">
    <location>
        <begin position="115"/>
        <end position="298"/>
    </location>
</feature>
<dbReference type="InterPro" id="IPR020051">
    <property type="entry name" value="SagB-type_dehydrogenase"/>
</dbReference>
<dbReference type="Gene3D" id="3.40.109.10">
    <property type="entry name" value="NADH Oxidase"/>
    <property type="match status" value="1"/>
</dbReference>
<dbReference type="EMBL" id="CP022685">
    <property type="protein sequence ID" value="ATL28265.1"/>
    <property type="molecule type" value="Genomic_DNA"/>
</dbReference>
<dbReference type="PANTHER" id="PTHR43745">
    <property type="entry name" value="NITROREDUCTASE MJ1384-RELATED"/>
    <property type="match status" value="1"/>
</dbReference>
<reference evidence="2 3" key="1">
    <citation type="submission" date="2017-08" db="EMBL/GenBank/DDBJ databases">
        <title>Complete Genome Sequence of Streptomyces formicae KY5, the formicamycin producer.</title>
        <authorList>
            <person name="Holmes N.A."/>
            <person name="Devine R."/>
            <person name="Qin Z."/>
            <person name="Seipke R.F."/>
            <person name="Wilkinson B."/>
            <person name="Hutchings M.I."/>
        </authorList>
    </citation>
    <scope>NUCLEOTIDE SEQUENCE [LARGE SCALE GENOMIC DNA]</scope>
    <source>
        <strain evidence="2 3">KY5</strain>
    </source>
</reference>
<keyword evidence="3" id="KW-1185">Reference proteome</keyword>
<name>A0A291Q9W2_9ACTN</name>
<dbReference type="GO" id="GO:0016491">
    <property type="term" value="F:oxidoreductase activity"/>
    <property type="evidence" value="ECO:0007669"/>
    <property type="project" value="InterPro"/>
</dbReference>
<dbReference type="Proteomes" id="UP000221011">
    <property type="component" value="Chromosome"/>
</dbReference>
<dbReference type="NCBIfam" id="TIGR03605">
    <property type="entry name" value="antibiot_sagB"/>
    <property type="match status" value="1"/>
</dbReference>